<name>A0ACC2W5M9_9TREE</name>
<protein>
    <submittedName>
        <fullName evidence="1">Uncharacterized protein</fullName>
    </submittedName>
</protein>
<evidence type="ECO:0000313" key="2">
    <source>
        <dbReference type="Proteomes" id="UP001241377"/>
    </source>
</evidence>
<organism evidence="1 2">
    <name type="scientific">Naganishia cerealis</name>
    <dbReference type="NCBI Taxonomy" id="610337"/>
    <lineage>
        <taxon>Eukaryota</taxon>
        <taxon>Fungi</taxon>
        <taxon>Dikarya</taxon>
        <taxon>Basidiomycota</taxon>
        <taxon>Agaricomycotina</taxon>
        <taxon>Tremellomycetes</taxon>
        <taxon>Filobasidiales</taxon>
        <taxon>Filobasidiaceae</taxon>
        <taxon>Naganishia</taxon>
    </lineage>
</organism>
<comment type="caution">
    <text evidence="1">The sequence shown here is derived from an EMBL/GenBank/DDBJ whole genome shotgun (WGS) entry which is preliminary data.</text>
</comment>
<proteinExistence type="predicted"/>
<sequence length="318" mass="36831">MLYQQLQQMQQAQQMQQMQQLQQMQQIQHMQQLSGLSTQMLSQIQPPMQQIPPQYQPQMQAAQSQIHNPAPPRLQQPAQPQISQYQQQLQYSQHFQQQMQIPYHHTPAQRHDELMKDSQSPPQTIPNVSQEKFQERTMLVKKKRGRPKKLILDPSTKLYIDSSHPRFKQLNKILKESSNPSTPNSSLGHMNGQEGSRQLTQVTHLRDMDDEAVKELLKRKDRRGRPRKFPIEETGLTIKGIRVNGVAKNRKAKSDMYVSPTSGPRLEHFGLNTNGPTTNLNRDHMSETKLPQSSLNAIDNHIPNQTVKYKDHMGEEYS</sequence>
<dbReference type="Proteomes" id="UP001241377">
    <property type="component" value="Unassembled WGS sequence"/>
</dbReference>
<accession>A0ACC2W5M9</accession>
<gene>
    <name evidence="1" type="ORF">QFC19_003244</name>
</gene>
<reference evidence="1" key="1">
    <citation type="submission" date="2023-04" db="EMBL/GenBank/DDBJ databases">
        <title>Draft Genome sequencing of Naganishia species isolated from polar environments using Oxford Nanopore Technology.</title>
        <authorList>
            <person name="Leo P."/>
            <person name="Venkateswaran K."/>
        </authorList>
    </citation>
    <scope>NUCLEOTIDE SEQUENCE</scope>
    <source>
        <strain evidence="1">MNA-CCFEE 5261</strain>
    </source>
</reference>
<keyword evidence="2" id="KW-1185">Reference proteome</keyword>
<evidence type="ECO:0000313" key="1">
    <source>
        <dbReference type="EMBL" id="KAJ9106514.1"/>
    </source>
</evidence>
<dbReference type="EMBL" id="JASBWR010000030">
    <property type="protein sequence ID" value="KAJ9106514.1"/>
    <property type="molecule type" value="Genomic_DNA"/>
</dbReference>